<proteinExistence type="inferred from homology"/>
<accession>A0AAP0X0X4</accession>
<evidence type="ECO:0000313" key="3">
    <source>
        <dbReference type="EMBL" id="KAK9288459.1"/>
    </source>
</evidence>
<keyword evidence="4" id="KW-1185">Reference proteome</keyword>
<sequence length="281" mass="32141">MKLSTTPHLMIEAGVYKDMMAVIEVTKSYLSFALQNLFSMTPKGCSLMVGMMSLKAWTYQVLSFDVDSIFINSKPSKLGGLYEGSVHAFGVCPSILFRLTLYLRGTDLSPPRKNMKNSRTAGSPNVSSQQSLRYSTEKGASRVSKDELLRSQKGQERPQEKKLEWGKGLAQKRDAEARQWELELENDKPFARTRDDPELEQMLKERVRWGDPMADLVKKRSEPDLLDLGDSRKMKESGFIIPQDFPSHSWTRREVVAQQNRYGIRPGRHWDGVDRSRIILH</sequence>
<evidence type="ECO:0000313" key="4">
    <source>
        <dbReference type="Proteomes" id="UP001415857"/>
    </source>
</evidence>
<dbReference type="PANTHER" id="PTHR31809">
    <property type="entry name" value="BUD13 HOMOLOG"/>
    <property type="match status" value="1"/>
</dbReference>
<dbReference type="GO" id="GO:0003723">
    <property type="term" value="F:RNA binding"/>
    <property type="evidence" value="ECO:0007669"/>
    <property type="project" value="TreeGrafter"/>
</dbReference>
<dbReference type="InterPro" id="IPR051112">
    <property type="entry name" value="CWC26_splicing_factor"/>
</dbReference>
<organism evidence="3 4">
    <name type="scientific">Liquidambar formosana</name>
    <name type="common">Formosan gum</name>
    <dbReference type="NCBI Taxonomy" id="63359"/>
    <lineage>
        <taxon>Eukaryota</taxon>
        <taxon>Viridiplantae</taxon>
        <taxon>Streptophyta</taxon>
        <taxon>Embryophyta</taxon>
        <taxon>Tracheophyta</taxon>
        <taxon>Spermatophyta</taxon>
        <taxon>Magnoliopsida</taxon>
        <taxon>eudicotyledons</taxon>
        <taxon>Gunneridae</taxon>
        <taxon>Pentapetalae</taxon>
        <taxon>Saxifragales</taxon>
        <taxon>Altingiaceae</taxon>
        <taxon>Liquidambar</taxon>
    </lineage>
</organism>
<feature type="compositionally biased region" description="Polar residues" evidence="2">
    <location>
        <begin position="117"/>
        <end position="134"/>
    </location>
</feature>
<reference evidence="3 4" key="1">
    <citation type="journal article" date="2024" name="Plant J.">
        <title>Genome sequences and population genomics reveal climatic adaptation and genomic divergence between two closely related sweetgum species.</title>
        <authorList>
            <person name="Xu W.Q."/>
            <person name="Ren C.Q."/>
            <person name="Zhang X.Y."/>
            <person name="Comes H.P."/>
            <person name="Liu X.H."/>
            <person name="Li Y.G."/>
            <person name="Kettle C.J."/>
            <person name="Jalonen R."/>
            <person name="Gaisberger H."/>
            <person name="Ma Y.Z."/>
            <person name="Qiu Y.X."/>
        </authorList>
    </citation>
    <scope>NUCLEOTIDE SEQUENCE [LARGE SCALE GENOMIC DNA]</scope>
    <source>
        <strain evidence="3">Hangzhou</strain>
    </source>
</reference>
<dbReference type="GO" id="GO:0000398">
    <property type="term" value="P:mRNA splicing, via spliceosome"/>
    <property type="evidence" value="ECO:0007669"/>
    <property type="project" value="TreeGrafter"/>
</dbReference>
<comment type="similarity">
    <text evidence="1">Belongs to the CWC26 family.</text>
</comment>
<dbReference type="InterPro" id="IPR018609">
    <property type="entry name" value="Bud13"/>
</dbReference>
<evidence type="ECO:0000256" key="1">
    <source>
        <dbReference type="ARBA" id="ARBA00011069"/>
    </source>
</evidence>
<dbReference type="GO" id="GO:0005684">
    <property type="term" value="C:U2-type spliceosomal complex"/>
    <property type="evidence" value="ECO:0007669"/>
    <property type="project" value="TreeGrafter"/>
</dbReference>
<protein>
    <submittedName>
        <fullName evidence="3">Uncharacterized protein</fullName>
    </submittedName>
</protein>
<dbReference type="AlphaFoldDB" id="A0AAP0X0X4"/>
<name>A0AAP0X0X4_LIQFO</name>
<comment type="caution">
    <text evidence="3">The sequence shown here is derived from an EMBL/GenBank/DDBJ whole genome shotgun (WGS) entry which is preliminary data.</text>
</comment>
<evidence type="ECO:0000256" key="2">
    <source>
        <dbReference type="SAM" id="MobiDB-lite"/>
    </source>
</evidence>
<dbReference type="EMBL" id="JBBPBK010000003">
    <property type="protein sequence ID" value="KAK9288459.1"/>
    <property type="molecule type" value="Genomic_DNA"/>
</dbReference>
<dbReference type="Pfam" id="PF09736">
    <property type="entry name" value="Bud13"/>
    <property type="match status" value="1"/>
</dbReference>
<gene>
    <name evidence="3" type="ORF">L1049_016916</name>
</gene>
<dbReference type="Proteomes" id="UP001415857">
    <property type="component" value="Unassembled WGS sequence"/>
</dbReference>
<dbReference type="PANTHER" id="PTHR31809:SF0">
    <property type="entry name" value="BUD13 HOMOLOG"/>
    <property type="match status" value="1"/>
</dbReference>
<dbReference type="GO" id="GO:0070274">
    <property type="term" value="C:RES complex"/>
    <property type="evidence" value="ECO:0007669"/>
    <property type="project" value="TreeGrafter"/>
</dbReference>
<feature type="region of interest" description="Disordered" evidence="2">
    <location>
        <begin position="110"/>
        <end position="170"/>
    </location>
</feature>
<feature type="compositionally biased region" description="Basic and acidic residues" evidence="2">
    <location>
        <begin position="135"/>
        <end position="170"/>
    </location>
</feature>